<evidence type="ECO:0000313" key="4">
    <source>
        <dbReference type="Proteomes" id="UP000011740"/>
    </source>
</evidence>
<dbReference type="PATRIC" id="fig|1223523.3.peg.3135"/>
<feature type="transmembrane region" description="Helical" evidence="2">
    <location>
        <begin position="229"/>
        <end position="255"/>
    </location>
</feature>
<evidence type="ECO:0000256" key="2">
    <source>
        <dbReference type="SAM" id="Phobius"/>
    </source>
</evidence>
<reference evidence="3 4" key="1">
    <citation type="journal article" date="2013" name="Genome Announc.">
        <title>Whole-Genome Shotgun Assembly and Analysis of the Genome of Streptomyces mobaraensis DSM 40847, a Strain for Industrial Production of Microbial Transglutaminase.</title>
        <authorList>
            <person name="Yang H."/>
            <person name="He T."/>
            <person name="Wu W."/>
            <person name="Zhu W."/>
            <person name="Lu B."/>
            <person name="Sun W."/>
        </authorList>
    </citation>
    <scope>NUCLEOTIDE SEQUENCE [LARGE SCALE GENOMIC DNA]</scope>
    <source>
        <strain evidence="3 4">DSM 40847</strain>
    </source>
</reference>
<evidence type="ECO:0008006" key="5">
    <source>
        <dbReference type="Google" id="ProtNLM"/>
    </source>
</evidence>
<evidence type="ECO:0000313" key="3">
    <source>
        <dbReference type="EMBL" id="EME99654.1"/>
    </source>
</evidence>
<evidence type="ECO:0000256" key="1">
    <source>
        <dbReference type="SAM" id="MobiDB-lite"/>
    </source>
</evidence>
<dbReference type="STRING" id="1223523.H340_15311"/>
<organism evidence="3 4">
    <name type="scientific">Streptomyces mobaraensis (strain ATCC 29032 / DSM 40847 / JCM 4168 / NBRC 13819 / NCIMB 11159 / IPCR 16-22)</name>
    <dbReference type="NCBI Taxonomy" id="1223523"/>
    <lineage>
        <taxon>Bacteria</taxon>
        <taxon>Bacillati</taxon>
        <taxon>Actinomycetota</taxon>
        <taxon>Actinomycetes</taxon>
        <taxon>Kitasatosporales</taxon>
        <taxon>Streptomycetaceae</taxon>
        <taxon>Streptomyces</taxon>
    </lineage>
</organism>
<name>M3BJ88_STRM1</name>
<dbReference type="Proteomes" id="UP000011740">
    <property type="component" value="Unassembled WGS sequence"/>
</dbReference>
<keyword evidence="2" id="KW-1133">Transmembrane helix</keyword>
<keyword evidence="2" id="KW-0812">Transmembrane</keyword>
<accession>M3BJ88</accession>
<feature type="compositionally biased region" description="Low complexity" evidence="1">
    <location>
        <begin position="71"/>
        <end position="89"/>
    </location>
</feature>
<dbReference type="eggNOG" id="ENOG50331E3">
    <property type="taxonomic scope" value="Bacteria"/>
</dbReference>
<feature type="region of interest" description="Disordered" evidence="1">
    <location>
        <begin position="1"/>
        <end position="216"/>
    </location>
</feature>
<feature type="region of interest" description="Disordered" evidence="1">
    <location>
        <begin position="263"/>
        <end position="282"/>
    </location>
</feature>
<feature type="compositionally biased region" description="Gly residues" evidence="1">
    <location>
        <begin position="186"/>
        <end position="209"/>
    </location>
</feature>
<dbReference type="AlphaFoldDB" id="M3BJ88"/>
<keyword evidence="2" id="KW-0472">Membrane</keyword>
<gene>
    <name evidence="3" type="ORF">H340_15311</name>
</gene>
<sequence>MPDRRRPAVHRPLPLSAVSAGTRPFAVETASSDRVASMTSTASVAPMAPSLGPLDPLGPVGSPGSPGSPGFGFASAAAASSGPRPGSPAFRERRSPERQGWEDSERDGNGRDEDARNANDGRGPGSNDADNPFAAPPAGRPDQPWRPREPRHGSGSDGSDGSDGRDGSGQPPAWGSQWSSRQPGRHSGGFGGPQGGGQDPANGGQGGGPRWDPTDPAQRRARYALLAGLWGFFFALFSLPEIALLLGALSVYWAVSSLRAKSGGRRNGDGSAPAPAPQPGGFRPQTTAAVSGLVMGGLALVIVVSTFSFQLIYRDYYTCVDDALTQTSRQSCENHLPKPLRPLLSVND</sequence>
<feature type="compositionally biased region" description="Low complexity" evidence="1">
    <location>
        <begin position="48"/>
        <end position="65"/>
    </location>
</feature>
<feature type="compositionally biased region" description="Basic and acidic residues" evidence="1">
    <location>
        <begin position="90"/>
        <end position="119"/>
    </location>
</feature>
<comment type="caution">
    <text evidence="3">The sequence shown here is derived from an EMBL/GenBank/DDBJ whole genome shotgun (WGS) entry which is preliminary data.</text>
</comment>
<feature type="compositionally biased region" description="Polar residues" evidence="1">
    <location>
        <begin position="29"/>
        <end position="43"/>
    </location>
</feature>
<dbReference type="EMBL" id="AORZ01000043">
    <property type="protein sequence ID" value="EME99654.1"/>
    <property type="molecule type" value="Genomic_DNA"/>
</dbReference>
<protein>
    <recommendedName>
        <fullName evidence="5">Integral membrane protein</fullName>
    </recommendedName>
</protein>
<proteinExistence type="predicted"/>
<feature type="compositionally biased region" description="Basic and acidic residues" evidence="1">
    <location>
        <begin position="143"/>
        <end position="154"/>
    </location>
</feature>
<feature type="transmembrane region" description="Helical" evidence="2">
    <location>
        <begin position="288"/>
        <end position="309"/>
    </location>
</feature>